<proteinExistence type="predicted"/>
<dbReference type="STRING" id="34508.A0A4U5N736"/>
<comment type="caution">
    <text evidence="1">The sequence shown here is derived from an EMBL/GenBank/DDBJ whole genome shotgun (WGS) entry which is preliminary data.</text>
</comment>
<dbReference type="Proteomes" id="UP000298663">
    <property type="component" value="Unassembled WGS sequence"/>
</dbReference>
<reference evidence="1 2" key="2">
    <citation type="journal article" date="2019" name="G3 (Bethesda)">
        <title>Hybrid Assembly of the Genome of the Entomopathogenic Nematode Steinernema carpocapsae Identifies the X-Chromosome.</title>
        <authorList>
            <person name="Serra L."/>
            <person name="Macchietto M."/>
            <person name="Macias-Munoz A."/>
            <person name="McGill C.J."/>
            <person name="Rodriguez I.M."/>
            <person name="Rodriguez B."/>
            <person name="Murad R."/>
            <person name="Mortazavi A."/>
        </authorList>
    </citation>
    <scope>NUCLEOTIDE SEQUENCE [LARGE SCALE GENOMIC DNA]</scope>
    <source>
        <strain evidence="1 2">ALL</strain>
    </source>
</reference>
<organism evidence="1 2">
    <name type="scientific">Steinernema carpocapsae</name>
    <name type="common">Entomopathogenic nematode</name>
    <dbReference type="NCBI Taxonomy" id="34508"/>
    <lineage>
        <taxon>Eukaryota</taxon>
        <taxon>Metazoa</taxon>
        <taxon>Ecdysozoa</taxon>
        <taxon>Nematoda</taxon>
        <taxon>Chromadorea</taxon>
        <taxon>Rhabditida</taxon>
        <taxon>Tylenchina</taxon>
        <taxon>Panagrolaimomorpha</taxon>
        <taxon>Strongyloidoidea</taxon>
        <taxon>Steinernematidae</taxon>
        <taxon>Steinernema</taxon>
    </lineage>
</organism>
<evidence type="ECO:0000313" key="1">
    <source>
        <dbReference type="EMBL" id="TKR77991.1"/>
    </source>
</evidence>
<accession>A0A4U5N736</accession>
<gene>
    <name evidence="1" type="ORF">L596_018871</name>
</gene>
<dbReference type="OrthoDB" id="121932at2759"/>
<evidence type="ECO:0000313" key="2">
    <source>
        <dbReference type="Proteomes" id="UP000298663"/>
    </source>
</evidence>
<protein>
    <submittedName>
        <fullName evidence="1">Uncharacterized protein</fullName>
    </submittedName>
</protein>
<reference evidence="1 2" key="1">
    <citation type="journal article" date="2015" name="Genome Biol.">
        <title>Comparative genomics of Steinernema reveals deeply conserved gene regulatory networks.</title>
        <authorList>
            <person name="Dillman A.R."/>
            <person name="Macchietto M."/>
            <person name="Porter C.F."/>
            <person name="Rogers A."/>
            <person name="Williams B."/>
            <person name="Antoshechkin I."/>
            <person name="Lee M.M."/>
            <person name="Goodwin Z."/>
            <person name="Lu X."/>
            <person name="Lewis E.E."/>
            <person name="Goodrich-Blair H."/>
            <person name="Stock S.P."/>
            <person name="Adams B.J."/>
            <person name="Sternberg P.W."/>
            <person name="Mortazavi A."/>
        </authorList>
    </citation>
    <scope>NUCLEOTIDE SEQUENCE [LARGE SCALE GENOMIC DNA]</scope>
    <source>
        <strain evidence="1 2">ALL</strain>
    </source>
</reference>
<name>A0A4U5N736_STECR</name>
<dbReference type="EMBL" id="AZBU02000005">
    <property type="protein sequence ID" value="TKR77991.1"/>
    <property type="molecule type" value="Genomic_DNA"/>
</dbReference>
<keyword evidence="2" id="KW-1185">Reference proteome</keyword>
<sequence>MRSTNRWIVCIDSGSITETPRQIRWLLTPRLARQITRFNELPSCSSKFRFVEEVRGRYGCSPEEPLVIEVHLKQNEEYDLDFAWELRILGLFRMMLQKEKLMWNLSTLGGALSAMGDYFDSFADKAQQVSFEQLKIAHELGDPVMSSRCRLYVAHALAQKGCFRESMYIIRREYDVGKKLKSELLTNCAKGFWSKVCFLKKAEEKQLNVVKTC</sequence>
<dbReference type="Pfam" id="PF16065">
    <property type="entry name" value="DUF4807"/>
    <property type="match status" value="1"/>
</dbReference>
<dbReference type="PANTHER" id="PTHR36693">
    <property type="entry name" value="GH02722P"/>
    <property type="match status" value="1"/>
</dbReference>
<dbReference type="InterPro" id="IPR032072">
    <property type="entry name" value="DUF4807"/>
</dbReference>
<dbReference type="PANTHER" id="PTHR36693:SF1">
    <property type="entry name" value="GH02722P"/>
    <property type="match status" value="1"/>
</dbReference>
<dbReference type="AlphaFoldDB" id="A0A4U5N736"/>